<reference evidence="2 3" key="1">
    <citation type="submission" date="2020-06" db="EMBL/GenBank/DDBJ databases">
        <title>Acidovorax antarctica sp. nov., isolated from Corinth ice sheet soil, Antarctic Fields Peninsula.</title>
        <authorList>
            <person name="Xu Q."/>
            <person name="Peng F."/>
        </authorList>
    </citation>
    <scope>NUCLEOTIDE SEQUENCE [LARGE SCALE GENOMIC DNA]</scope>
    <source>
        <strain evidence="2 3">16-35-5</strain>
    </source>
</reference>
<evidence type="ECO:0000313" key="2">
    <source>
        <dbReference type="EMBL" id="QKV55077.1"/>
    </source>
</evidence>
<sequence>MLEQGRGGAPSASVLNRLAESLLLTELERQHLFMLALGRPPEWRYRPVEGITPRLQRVLDAFPASAAIVKTVTWDVVAWNRVATVLLTDYGKLSPPERNILRLLFCSPKARQAQKDWSKVARVVVGAFRADVTRAGSSLEASRLIDELSTVSAEFKALWADTDVVGMSEGVKRLRHPVAGIINLEFSNFSVEGRPELGVVVFNPAKPADVRRVQTLLSSA</sequence>
<feature type="domain" description="MmyB-like transcription regulator ligand binding" evidence="1">
    <location>
        <begin position="52"/>
        <end position="216"/>
    </location>
</feature>
<keyword evidence="3" id="KW-1185">Reference proteome</keyword>
<dbReference type="AlphaFoldDB" id="A0A6N1X6W5"/>
<dbReference type="PANTHER" id="PTHR35010:SF2">
    <property type="entry name" value="BLL4672 PROTEIN"/>
    <property type="match status" value="1"/>
</dbReference>
<dbReference type="PANTHER" id="PTHR35010">
    <property type="entry name" value="BLL4672 PROTEIN-RELATED"/>
    <property type="match status" value="1"/>
</dbReference>
<dbReference type="Gene3D" id="3.30.450.180">
    <property type="match status" value="1"/>
</dbReference>
<name>A0A6N1X6W5_9BURK</name>
<dbReference type="EMBL" id="CP054840">
    <property type="protein sequence ID" value="QKV55077.1"/>
    <property type="molecule type" value="Genomic_DNA"/>
</dbReference>
<dbReference type="KEGG" id="aant:HUK68_15700"/>
<evidence type="ECO:0000313" key="3">
    <source>
        <dbReference type="Proteomes" id="UP000509579"/>
    </source>
</evidence>
<dbReference type="InterPro" id="IPR041413">
    <property type="entry name" value="MLTR_LBD"/>
</dbReference>
<dbReference type="Pfam" id="PF17765">
    <property type="entry name" value="MLTR_LBD"/>
    <property type="match status" value="1"/>
</dbReference>
<organism evidence="2 3">
    <name type="scientific">Comamonas antarctica</name>
    <dbReference type="NCBI Taxonomy" id="2743470"/>
    <lineage>
        <taxon>Bacteria</taxon>
        <taxon>Pseudomonadati</taxon>
        <taxon>Pseudomonadota</taxon>
        <taxon>Betaproteobacteria</taxon>
        <taxon>Burkholderiales</taxon>
        <taxon>Comamonadaceae</taxon>
        <taxon>Comamonas</taxon>
    </lineage>
</organism>
<evidence type="ECO:0000259" key="1">
    <source>
        <dbReference type="Pfam" id="PF17765"/>
    </source>
</evidence>
<dbReference type="Proteomes" id="UP000509579">
    <property type="component" value="Chromosome"/>
</dbReference>
<gene>
    <name evidence="2" type="ORF">HUK68_15700</name>
</gene>
<accession>A0A6N1X6W5</accession>
<proteinExistence type="predicted"/>
<protein>
    <submittedName>
        <fullName evidence="2">Transcriptional regulator</fullName>
    </submittedName>
</protein>